<dbReference type="GO" id="GO:0022625">
    <property type="term" value="C:cytosolic large ribosomal subunit"/>
    <property type="evidence" value="ECO:0007669"/>
    <property type="project" value="TreeGrafter"/>
</dbReference>
<name>A0A2P1G7P2_9CHLO</name>
<evidence type="ECO:0000256" key="1">
    <source>
        <dbReference type="ARBA" id="ARBA00010745"/>
    </source>
</evidence>
<dbReference type="NCBIfam" id="TIGR01067">
    <property type="entry name" value="rplN_bact"/>
    <property type="match status" value="1"/>
</dbReference>
<dbReference type="AlphaFoldDB" id="A0A2P1G7P2"/>
<keyword evidence="3 4" id="KW-0687">Ribonucleoprotein</keyword>
<evidence type="ECO:0000256" key="2">
    <source>
        <dbReference type="ARBA" id="ARBA00022980"/>
    </source>
</evidence>
<dbReference type="HAMAP" id="MF_01367">
    <property type="entry name" value="Ribosomal_uL14"/>
    <property type="match status" value="1"/>
</dbReference>
<dbReference type="InterPro" id="IPR036853">
    <property type="entry name" value="Ribosomal_uL14_sf"/>
</dbReference>
<comment type="similarity">
    <text evidence="1 4">Belongs to the universal ribosomal protein uL14 family.</text>
</comment>
<evidence type="ECO:0000256" key="4">
    <source>
        <dbReference type="RuleBase" id="RU003949"/>
    </source>
</evidence>
<dbReference type="EMBL" id="MF197535">
    <property type="protein sequence ID" value="AVM80975.1"/>
    <property type="molecule type" value="Genomic_DNA"/>
</dbReference>
<dbReference type="Gene3D" id="2.40.150.20">
    <property type="entry name" value="Ribosomal protein L14"/>
    <property type="match status" value="1"/>
</dbReference>
<dbReference type="Pfam" id="PF00238">
    <property type="entry name" value="Ribosomal_L14"/>
    <property type="match status" value="1"/>
</dbReference>
<proteinExistence type="inferred from homology"/>
<dbReference type="GO" id="GO:0006412">
    <property type="term" value="P:translation"/>
    <property type="evidence" value="ECO:0007669"/>
    <property type="project" value="InterPro"/>
</dbReference>
<dbReference type="PANTHER" id="PTHR11761">
    <property type="entry name" value="50S/60S RIBOSOMAL PROTEIN L14/L23"/>
    <property type="match status" value="1"/>
</dbReference>
<dbReference type="InterPro" id="IPR000218">
    <property type="entry name" value="Ribosomal_uL14"/>
</dbReference>
<dbReference type="SUPFAM" id="SSF50193">
    <property type="entry name" value="Ribosomal protein L14"/>
    <property type="match status" value="1"/>
</dbReference>
<sequence length="119" mass="12969">MIKTQSILKVTDNSGARKLMCIRVLKGTTAKVGDIIIAVVKDAIPNTQLKKSEIVRAAIVRTKSPIHRKDGTTIRFNENAAIILTKNNSPRASRIFGPIAKEINKIGLKKISSIAPIII</sequence>
<dbReference type="GO" id="GO:0070180">
    <property type="term" value="F:large ribosomal subunit rRNA binding"/>
    <property type="evidence" value="ECO:0007669"/>
    <property type="project" value="TreeGrafter"/>
</dbReference>
<organism evidence="5">
    <name type="scientific">Prototheca zopfii</name>
    <dbReference type="NCBI Taxonomy" id="3112"/>
    <lineage>
        <taxon>Eukaryota</taxon>
        <taxon>Viridiplantae</taxon>
        <taxon>Chlorophyta</taxon>
        <taxon>core chlorophytes</taxon>
        <taxon>Trebouxiophyceae</taxon>
        <taxon>Chlorellales</taxon>
        <taxon>Chlorellaceae</taxon>
        <taxon>Prototheca</taxon>
    </lineage>
</organism>
<reference evidence="5" key="1">
    <citation type="journal article" date="2018" name="Sci. Rep.">
        <title>Genome sequencing of Prototheca zopfii genotypes 1 and 2 provides evidence of a severe reduction in organellar genomes.</title>
        <authorList>
            <person name="Severgnini M."/>
            <person name="Lazzari B."/>
            <person name="Capra E."/>
            <person name="Chessa S."/>
            <person name="Luini M."/>
            <person name="Bordoni R."/>
            <person name="Castiglioni B."/>
            <person name="Ricchi M."/>
            <person name="Cremonesi P."/>
        </authorList>
    </citation>
    <scope>NUCLEOTIDE SEQUENCE</scope>
    <source>
        <strain evidence="5">SAG 2063</strain>
    </source>
</reference>
<evidence type="ECO:0000256" key="3">
    <source>
        <dbReference type="ARBA" id="ARBA00023274"/>
    </source>
</evidence>
<keyword evidence="5" id="KW-0934">Plastid</keyword>
<dbReference type="GO" id="GO:0003735">
    <property type="term" value="F:structural constituent of ribosome"/>
    <property type="evidence" value="ECO:0007669"/>
    <property type="project" value="InterPro"/>
</dbReference>
<dbReference type="PANTHER" id="PTHR11761:SF3">
    <property type="entry name" value="LARGE RIBOSOMAL SUBUNIT PROTEIN UL14M"/>
    <property type="match status" value="1"/>
</dbReference>
<geneLocation type="plastid" evidence="5"/>
<gene>
    <name evidence="5" type="primary">rpl14</name>
</gene>
<protein>
    <submittedName>
        <fullName evidence="5">Ribosomal protein L14</fullName>
    </submittedName>
</protein>
<dbReference type="SMART" id="SM01374">
    <property type="entry name" value="Ribosomal_L14"/>
    <property type="match status" value="1"/>
</dbReference>
<accession>A0A2P1G7P2</accession>
<dbReference type="CDD" id="cd00337">
    <property type="entry name" value="Ribosomal_uL14"/>
    <property type="match status" value="1"/>
</dbReference>
<keyword evidence="2 4" id="KW-0689">Ribosomal protein</keyword>
<dbReference type="InterPro" id="IPR005745">
    <property type="entry name" value="Ribosomal_uL14_bac-type"/>
</dbReference>
<evidence type="ECO:0000313" key="5">
    <source>
        <dbReference type="EMBL" id="AVM80975.1"/>
    </source>
</evidence>